<evidence type="ECO:0000313" key="4">
    <source>
        <dbReference type="Proteomes" id="UP000005240"/>
    </source>
</evidence>
<evidence type="ECO:0000313" key="2">
    <source>
        <dbReference type="EMBL" id="OAV96459.1"/>
    </source>
</evidence>
<organism evidence="2">
    <name type="scientific">Puccinia triticina (isolate 1-1 / race 1 (BBBD))</name>
    <name type="common">Brown leaf rust fungus</name>
    <dbReference type="NCBI Taxonomy" id="630390"/>
    <lineage>
        <taxon>Eukaryota</taxon>
        <taxon>Fungi</taxon>
        <taxon>Dikarya</taxon>
        <taxon>Basidiomycota</taxon>
        <taxon>Pucciniomycotina</taxon>
        <taxon>Pucciniomycetes</taxon>
        <taxon>Pucciniales</taxon>
        <taxon>Pucciniaceae</taxon>
        <taxon>Puccinia</taxon>
    </lineage>
</organism>
<dbReference type="EnsemblFungi" id="PTTG_26304-t43_1">
    <property type="protein sequence ID" value="PTTG_26304-t43_1-p1"/>
    <property type="gene ID" value="PTTG_26304"/>
</dbReference>
<feature type="region of interest" description="Disordered" evidence="1">
    <location>
        <begin position="22"/>
        <end position="131"/>
    </location>
</feature>
<keyword evidence="4" id="KW-1185">Reference proteome</keyword>
<protein>
    <recommendedName>
        <fullName evidence="5">SAM domain-containing protein</fullName>
    </recommendedName>
</protein>
<dbReference type="OrthoDB" id="2498281at2759"/>
<name>A0A180GVR6_PUCT1</name>
<gene>
    <name evidence="2" type="ORF">PTTG_26304</name>
</gene>
<evidence type="ECO:0000313" key="3">
    <source>
        <dbReference type="EnsemblFungi" id="PTTG_26304-t43_1-p1"/>
    </source>
</evidence>
<reference evidence="3" key="4">
    <citation type="submission" date="2025-05" db="UniProtKB">
        <authorList>
            <consortium name="EnsemblFungi"/>
        </authorList>
    </citation>
    <scope>IDENTIFICATION</scope>
    <source>
        <strain evidence="3">isolate 1-1 / race 1 (BBBD)</strain>
    </source>
</reference>
<dbReference type="Proteomes" id="UP000005240">
    <property type="component" value="Unassembled WGS sequence"/>
</dbReference>
<feature type="compositionally biased region" description="Basic and acidic residues" evidence="1">
    <location>
        <begin position="22"/>
        <end position="49"/>
    </location>
</feature>
<feature type="region of interest" description="Disordered" evidence="1">
    <location>
        <begin position="433"/>
        <end position="475"/>
    </location>
</feature>
<evidence type="ECO:0008006" key="5">
    <source>
        <dbReference type="Google" id="ProtNLM"/>
    </source>
</evidence>
<dbReference type="EMBL" id="ADAS02000019">
    <property type="protein sequence ID" value="OAV96459.1"/>
    <property type="molecule type" value="Genomic_DNA"/>
</dbReference>
<accession>A0A180GVR6</accession>
<sequence length="558" mass="62373">MAEDYFRQHDRDCHWIDSAFDEDRGFQNPKESGENYFRHQSEFVEDHPVHQRSFSSSTGSIAPFATPAASRKDVLPSYPGSPSDVDSSESSIRDLTPAPKRGQTKQPKNNRQEPTKPKKKSKKSEKRVVNDEGESKISLEYALYIATDEEITTTRGSHKRKPPPNARKLKYDHIVSTPGKIFLFWNLSDDNLTAFKQAAFGAIRELDSDVFAERAEEQDAAKLVTWYASIPHGSAFKAGNRATIDTDDQFTEFLEEAAEPDGYKFIVSINEVNPKTVAQREAAIEKLEVSKGKKKKSAVDVDEWQPLAGATHSANVIDLIALIKSKHPPNSKLTGFHELPVYINPKNPLQYMSLDPNRLANWAKAIMKPGPVNEYHPPKDPSFDWDPPRSTAVAVPTSVIQQSPLVPTGPPTTPQVQFLYAWDPLTSQMKPYMAGHGPAPMSQAPPLSYQSPSNPWPTQSTSHVAQPVSLPAPSDEPDGLEDYLLFTHMDPHCPKLQEGLDKLGINHYSKLYNMQSEELEEAGLKKADARALISNLKKYEHHRKKIVLVVLYESSTSV</sequence>
<reference evidence="2" key="2">
    <citation type="submission" date="2016-05" db="EMBL/GenBank/DDBJ databases">
        <title>Comparative analysis highlights variable genome content of wheat rusts and divergence of the mating loci.</title>
        <authorList>
            <person name="Cuomo C.A."/>
            <person name="Bakkeren G."/>
            <person name="Szabo L."/>
            <person name="Khalil H."/>
            <person name="Joly D."/>
            <person name="Goldberg J."/>
            <person name="Young S."/>
            <person name="Zeng Q."/>
            <person name="Fellers J."/>
        </authorList>
    </citation>
    <scope>NUCLEOTIDE SEQUENCE [LARGE SCALE GENOMIC DNA]</scope>
    <source>
        <strain evidence="2">1-1 BBBD Race 1</strain>
    </source>
</reference>
<dbReference type="AlphaFoldDB" id="A0A180GVR6"/>
<evidence type="ECO:0000256" key="1">
    <source>
        <dbReference type="SAM" id="MobiDB-lite"/>
    </source>
</evidence>
<reference evidence="2" key="1">
    <citation type="submission" date="2009-11" db="EMBL/GenBank/DDBJ databases">
        <authorList>
            <consortium name="The Broad Institute Genome Sequencing Platform"/>
            <person name="Ward D."/>
            <person name="Feldgarden M."/>
            <person name="Earl A."/>
            <person name="Young S.K."/>
            <person name="Zeng Q."/>
            <person name="Koehrsen M."/>
            <person name="Alvarado L."/>
            <person name="Berlin A."/>
            <person name="Bochicchio J."/>
            <person name="Borenstein D."/>
            <person name="Chapman S.B."/>
            <person name="Chen Z."/>
            <person name="Engels R."/>
            <person name="Freedman E."/>
            <person name="Gellesch M."/>
            <person name="Goldberg J."/>
            <person name="Griggs A."/>
            <person name="Gujja S."/>
            <person name="Heilman E."/>
            <person name="Heiman D."/>
            <person name="Hepburn T."/>
            <person name="Howarth C."/>
            <person name="Jen D."/>
            <person name="Larson L."/>
            <person name="Lewis B."/>
            <person name="Mehta T."/>
            <person name="Park D."/>
            <person name="Pearson M."/>
            <person name="Roberts A."/>
            <person name="Saif S."/>
            <person name="Shea T."/>
            <person name="Shenoy N."/>
            <person name="Sisk P."/>
            <person name="Stolte C."/>
            <person name="Sykes S."/>
            <person name="Thomson T."/>
            <person name="Walk T."/>
            <person name="White J."/>
            <person name="Yandava C."/>
            <person name="Izard J."/>
            <person name="Baranova O.V."/>
            <person name="Blanton J.M."/>
            <person name="Tanner A.C."/>
            <person name="Dewhirst F.E."/>
            <person name="Haas B."/>
            <person name="Nusbaum C."/>
            <person name="Birren B."/>
        </authorList>
    </citation>
    <scope>NUCLEOTIDE SEQUENCE [LARGE SCALE GENOMIC DNA]</scope>
    <source>
        <strain evidence="2">1-1 BBBD Race 1</strain>
    </source>
</reference>
<reference evidence="3 4" key="3">
    <citation type="journal article" date="2017" name="G3 (Bethesda)">
        <title>Comparative analysis highlights variable genome content of wheat rusts and divergence of the mating loci.</title>
        <authorList>
            <person name="Cuomo C.A."/>
            <person name="Bakkeren G."/>
            <person name="Khalil H.B."/>
            <person name="Panwar V."/>
            <person name="Joly D."/>
            <person name="Linning R."/>
            <person name="Sakthikumar S."/>
            <person name="Song X."/>
            <person name="Adiconis X."/>
            <person name="Fan L."/>
            <person name="Goldberg J.M."/>
            <person name="Levin J.Z."/>
            <person name="Young S."/>
            <person name="Zeng Q."/>
            <person name="Anikster Y."/>
            <person name="Bruce M."/>
            <person name="Wang M."/>
            <person name="Yin C."/>
            <person name="McCallum B."/>
            <person name="Szabo L.J."/>
            <person name="Hulbert S."/>
            <person name="Chen X."/>
            <person name="Fellers J.P."/>
        </authorList>
    </citation>
    <scope>NUCLEOTIDE SEQUENCE</scope>
    <source>
        <strain evidence="4">Isolate 1-1 / race 1 (BBBD)</strain>
        <strain evidence="3">isolate 1-1 / race 1 (BBBD)</strain>
    </source>
</reference>
<feature type="compositionally biased region" description="Polar residues" evidence="1">
    <location>
        <begin position="448"/>
        <end position="464"/>
    </location>
</feature>
<feature type="compositionally biased region" description="Low complexity" evidence="1">
    <location>
        <begin position="81"/>
        <end position="94"/>
    </location>
</feature>
<proteinExistence type="predicted"/>
<dbReference type="VEuPathDB" id="FungiDB:PTTG_26304"/>